<feature type="compositionally biased region" description="Basic and acidic residues" evidence="9">
    <location>
        <begin position="847"/>
        <end position="860"/>
    </location>
</feature>
<dbReference type="SMART" id="SM00510">
    <property type="entry name" value="TFS2M"/>
    <property type="match status" value="1"/>
</dbReference>
<keyword evidence="7" id="KW-0539">Nucleus</keyword>
<dbReference type="EMBL" id="JTDY01007729">
    <property type="protein sequence ID" value="KOB64983.1"/>
    <property type="molecule type" value="Genomic_DNA"/>
</dbReference>
<protein>
    <recommendedName>
        <fullName evidence="14">PHD finger protein 3</fullName>
    </recommendedName>
</protein>
<dbReference type="SMART" id="SM00592">
    <property type="entry name" value="BRK"/>
    <property type="match status" value="1"/>
</dbReference>
<keyword evidence="5" id="KW-0805">Transcription regulation</keyword>
<dbReference type="PANTHER" id="PTHR48134:SF2">
    <property type="entry name" value="OS04G0609100 PROTEIN"/>
    <property type="match status" value="1"/>
</dbReference>
<dbReference type="STRING" id="104452.A0A0L7KNU2"/>
<organism evidence="12 13">
    <name type="scientific">Operophtera brumata</name>
    <name type="common">Winter moth</name>
    <name type="synonym">Phalaena brumata</name>
    <dbReference type="NCBI Taxonomy" id="104452"/>
    <lineage>
        <taxon>Eukaryota</taxon>
        <taxon>Metazoa</taxon>
        <taxon>Ecdysozoa</taxon>
        <taxon>Arthropoda</taxon>
        <taxon>Hexapoda</taxon>
        <taxon>Insecta</taxon>
        <taxon>Pterygota</taxon>
        <taxon>Neoptera</taxon>
        <taxon>Endopterygota</taxon>
        <taxon>Lepidoptera</taxon>
        <taxon>Glossata</taxon>
        <taxon>Ditrysia</taxon>
        <taxon>Geometroidea</taxon>
        <taxon>Geometridae</taxon>
        <taxon>Larentiinae</taxon>
        <taxon>Operophtera</taxon>
    </lineage>
</organism>
<dbReference type="SUPFAM" id="SSF57903">
    <property type="entry name" value="FYVE/PHD zinc finger"/>
    <property type="match status" value="1"/>
</dbReference>
<feature type="compositionally biased region" description="Basic and acidic residues" evidence="9">
    <location>
        <begin position="1009"/>
        <end position="1025"/>
    </location>
</feature>
<gene>
    <name evidence="12" type="ORF">OBRU01_23341</name>
</gene>
<feature type="compositionally biased region" description="Polar residues" evidence="9">
    <location>
        <begin position="871"/>
        <end position="889"/>
    </location>
</feature>
<dbReference type="InterPro" id="IPR003618">
    <property type="entry name" value="TFIIS_cen_dom"/>
</dbReference>
<evidence type="ECO:0000256" key="1">
    <source>
        <dbReference type="ARBA" id="ARBA00004123"/>
    </source>
</evidence>
<feature type="region of interest" description="Disordered" evidence="9">
    <location>
        <begin position="214"/>
        <end position="295"/>
    </location>
</feature>
<accession>A0A0L7KNU2</accession>
<dbReference type="SUPFAM" id="SSF160481">
    <property type="entry name" value="BRK domain-like"/>
    <property type="match status" value="1"/>
</dbReference>
<dbReference type="PROSITE" id="PS50016">
    <property type="entry name" value="ZF_PHD_2"/>
    <property type="match status" value="1"/>
</dbReference>
<evidence type="ECO:0000259" key="11">
    <source>
        <dbReference type="PROSITE" id="PS51321"/>
    </source>
</evidence>
<dbReference type="Gene3D" id="3.30.40.10">
    <property type="entry name" value="Zinc/RING finger domain, C3HC4 (zinc finger)"/>
    <property type="match status" value="1"/>
</dbReference>
<evidence type="ECO:0000256" key="6">
    <source>
        <dbReference type="ARBA" id="ARBA00023163"/>
    </source>
</evidence>
<feature type="compositionally biased region" description="Basic and acidic residues" evidence="9">
    <location>
        <begin position="231"/>
        <end position="244"/>
    </location>
</feature>
<keyword evidence="2" id="KW-0479">Metal-binding</keyword>
<dbReference type="SMART" id="SM00249">
    <property type="entry name" value="PHD"/>
    <property type="match status" value="1"/>
</dbReference>
<dbReference type="InterPro" id="IPR011011">
    <property type="entry name" value="Znf_FYVE_PHD"/>
</dbReference>
<dbReference type="GO" id="GO:0006351">
    <property type="term" value="P:DNA-templated transcription"/>
    <property type="evidence" value="ECO:0007669"/>
    <property type="project" value="InterPro"/>
</dbReference>
<feature type="compositionally biased region" description="Basic and acidic residues" evidence="9">
    <location>
        <begin position="1128"/>
        <end position="1145"/>
    </location>
</feature>
<feature type="domain" description="PHD-type" evidence="10">
    <location>
        <begin position="658"/>
        <end position="720"/>
    </location>
</feature>
<dbReference type="Gene3D" id="1.10.472.30">
    <property type="entry name" value="Transcription elongation factor S-II, central domain"/>
    <property type="match status" value="1"/>
</dbReference>
<dbReference type="InterPro" id="IPR013083">
    <property type="entry name" value="Znf_RING/FYVE/PHD"/>
</dbReference>
<comment type="caution">
    <text evidence="12">The sequence shown here is derived from an EMBL/GenBank/DDBJ whole genome shotgun (WGS) entry which is preliminary data.</text>
</comment>
<evidence type="ECO:0008006" key="14">
    <source>
        <dbReference type="Google" id="ProtNLM"/>
    </source>
</evidence>
<dbReference type="Gene3D" id="3.40.5.120">
    <property type="match status" value="1"/>
</dbReference>
<reference evidence="12 13" key="1">
    <citation type="journal article" date="2015" name="Genome Biol. Evol.">
        <title>The genome of winter moth (Operophtera brumata) provides a genomic perspective on sexual dimorphism and phenology.</title>
        <authorList>
            <person name="Derks M.F."/>
            <person name="Smit S."/>
            <person name="Salis L."/>
            <person name="Schijlen E."/>
            <person name="Bossers A."/>
            <person name="Mateman C."/>
            <person name="Pijl A.S."/>
            <person name="de Ridder D."/>
            <person name="Groenen M.A."/>
            <person name="Visser M.E."/>
            <person name="Megens H.J."/>
        </authorList>
    </citation>
    <scope>NUCLEOTIDE SEQUENCE [LARGE SCALE GENOMIC DNA]</scope>
    <source>
        <strain evidence="12">WM2013NL</strain>
        <tissue evidence="12">Head and thorax</tissue>
    </source>
</reference>
<evidence type="ECO:0000313" key="12">
    <source>
        <dbReference type="EMBL" id="KOB64983.1"/>
    </source>
</evidence>
<keyword evidence="6" id="KW-0804">Transcription</keyword>
<evidence type="ECO:0000256" key="8">
    <source>
        <dbReference type="PROSITE-ProRule" id="PRU00146"/>
    </source>
</evidence>
<dbReference type="InterPro" id="IPR006576">
    <property type="entry name" value="BRK_domain"/>
</dbReference>
<dbReference type="PANTHER" id="PTHR48134">
    <property type="entry name" value="GLYCOPROTEIN 96-92-RELATED-RELATED"/>
    <property type="match status" value="1"/>
</dbReference>
<evidence type="ECO:0000256" key="7">
    <source>
        <dbReference type="ARBA" id="ARBA00023242"/>
    </source>
</evidence>
<feature type="compositionally biased region" description="Basic and acidic residues" evidence="9">
    <location>
        <begin position="285"/>
        <end position="295"/>
    </location>
</feature>
<feature type="compositionally biased region" description="Basic and acidic residues" evidence="9">
    <location>
        <begin position="1155"/>
        <end position="1174"/>
    </location>
</feature>
<dbReference type="InterPro" id="IPR036575">
    <property type="entry name" value="TFIIS_cen_dom_sf"/>
</dbReference>
<sequence length="1273" mass="142822">MSNTVITNYTDLNGPSTKADSSVVVIVNKDGSLSVDQNLLGTLMGTDGSQSSGISVVRVGHEGRPDDATDSENEDDDKIPHVTLTVDSYYNEPNSIIKYENSLVGFHNDHCYTSLTSPSHVVSLPNRERSDNFAPFNEPILQISHTPPPKPVPNSKKITILEQQIIPKGKKIQLKNTESPVIIKGKDVLKKPLPVLTKANELHDTDKIADSLKRLEESTESSSMSSSGDSIADRDSDSDYKDQKVTSIKPRKSKLKPRILKSSQSAKTSRLDNKSTPKLKPQKNVKREMKDVRTPQKVVEKKQEQEIDLESLLPTSKIAVSGPNIEFNKTVLKQTPKIIKKEKKTPAHVTALLSDMTSLFSTPDVIRRVSTDNKPPGKGEKELVNESLATPKIIVVKNQEDSIPTDNTRTIAANKGKISRINVPVKKDNVLVSPADKAKGCDLIPQIDDACLAQILQDTEGITSSPLKAHPNVPSALNSPGLAGPMSPTLDLGLQPTGLEDGLSEDLLLHVAHLVQHSDKLQEVIDTQVLNIETPAKPPAQSPFQLAYSQTLAKSAQKTVPPKEKPIQIVKSDGRVITLPPIEAPATRSSKRKSQIETTLVSTTEEVPPVPFSPPPVEPIIPEPQLLAVSKQYINKKLPIKKQEPQVLESPIHHKFSAESQESCTSEDDPYRHPHNNRFMICCDGCEDWFHGKCVNITKAMGQQMEDQGIEWRCPNCIKKTKSTPKSAIKTLTAQKRHEPPGSSMVTLKSPLLRENMSKTCCIVIVYERKSGRLLAGPNAPTAGELKSWLQKNPTFEVVRPGALSSIRPGMKKKLEPKRIQTTLNFERLPKPIPEQSSSPVRVPQSDIRDRRLLLSRRENSTPSPKPAAPRTTQIQLIDTPKPSTSTAKPVSEPRKPARNTLNRSLPNEKMSIRMKENKGAKFTEDEIQQFAVQTEMELHDLFRDVGIKYKAKYRSLIFNIKDRKNLSLWEKICDKSITPQQLVRLTPDEMASQELSEWRDQESKYQLELIKKSDSKPKTEEKKESKSKKRDRNVSSSRSKKSRRNSSPAGRRKSRRDSDRKSRTSRRKSEYREKDLRSEKRSKREEKKSRTRSISRDRSKLDSKEKSDSERSRRRSRSRVKPKRSKSRDQSRSASKGRESERSRSRARALRRSGSKDRPRSHSKHASGDETTKLRSRSQDNSYNSDSIERPKSASMKEPHPEYDPHEPMITSAFSEEDLRKSEDAFEDTYKSEILDSGIEYDPTKMFTLDSSILTNTPFEKQDKSAGKIPNS</sequence>
<dbReference type="SUPFAM" id="SSF46942">
    <property type="entry name" value="Elongation factor TFIIS domain 2"/>
    <property type="match status" value="1"/>
</dbReference>
<dbReference type="Pfam" id="PF07533">
    <property type="entry name" value="BRK"/>
    <property type="match status" value="1"/>
</dbReference>
<dbReference type="InterPro" id="IPR037259">
    <property type="entry name" value="BRK_sf"/>
</dbReference>
<feature type="compositionally biased region" description="Basic residues" evidence="9">
    <location>
        <begin position="249"/>
        <end position="259"/>
    </location>
</feature>
<dbReference type="Pfam" id="PF07500">
    <property type="entry name" value="TFIIS_M"/>
    <property type="match status" value="1"/>
</dbReference>
<dbReference type="GO" id="GO:0008270">
    <property type="term" value="F:zinc ion binding"/>
    <property type="evidence" value="ECO:0007669"/>
    <property type="project" value="UniProtKB-KW"/>
</dbReference>
<feature type="region of interest" description="Disordered" evidence="9">
    <location>
        <begin position="1009"/>
        <end position="1226"/>
    </location>
</feature>
<feature type="compositionally biased region" description="Low complexity" evidence="9">
    <location>
        <begin position="220"/>
        <end position="230"/>
    </location>
</feature>
<keyword evidence="4" id="KW-0862">Zinc</keyword>
<evidence type="ECO:0000256" key="4">
    <source>
        <dbReference type="ARBA" id="ARBA00022833"/>
    </source>
</evidence>
<feature type="compositionally biased region" description="Basic residues" evidence="9">
    <location>
        <begin position="1113"/>
        <end position="1127"/>
    </location>
</feature>
<evidence type="ECO:0000256" key="3">
    <source>
        <dbReference type="ARBA" id="ARBA00022771"/>
    </source>
</evidence>
<evidence type="ECO:0000256" key="2">
    <source>
        <dbReference type="ARBA" id="ARBA00022723"/>
    </source>
</evidence>
<feature type="compositionally biased region" description="Basic and acidic residues" evidence="9">
    <location>
        <begin position="1057"/>
        <end position="1112"/>
    </location>
</feature>
<feature type="compositionally biased region" description="Basic residues" evidence="9">
    <location>
        <begin position="1039"/>
        <end position="1056"/>
    </location>
</feature>
<keyword evidence="3 8" id="KW-0863">Zinc-finger</keyword>
<name>A0A0L7KNU2_OPEBR</name>
<proteinExistence type="predicted"/>
<dbReference type="InterPro" id="IPR019787">
    <property type="entry name" value="Znf_PHD-finger"/>
</dbReference>
<dbReference type="AlphaFoldDB" id="A0A0L7KNU2"/>
<dbReference type="GO" id="GO:0005634">
    <property type="term" value="C:nucleus"/>
    <property type="evidence" value="ECO:0007669"/>
    <property type="project" value="UniProtKB-SubCell"/>
</dbReference>
<feature type="domain" description="TFIIS central" evidence="11">
    <location>
        <begin position="894"/>
        <end position="1019"/>
    </location>
</feature>
<feature type="compositionally biased region" description="Basic and acidic residues" evidence="9">
    <location>
        <begin position="1188"/>
        <end position="1208"/>
    </location>
</feature>
<evidence type="ECO:0000259" key="10">
    <source>
        <dbReference type="PROSITE" id="PS50016"/>
    </source>
</evidence>
<dbReference type="CDD" id="cd15552">
    <property type="entry name" value="PHD_PHF3_like"/>
    <property type="match status" value="1"/>
</dbReference>
<dbReference type="PROSITE" id="PS51321">
    <property type="entry name" value="TFIIS_CENTRAL"/>
    <property type="match status" value="1"/>
</dbReference>
<evidence type="ECO:0000256" key="5">
    <source>
        <dbReference type="ARBA" id="ARBA00023015"/>
    </source>
</evidence>
<dbReference type="Pfam" id="PF00628">
    <property type="entry name" value="PHD"/>
    <property type="match status" value="1"/>
</dbReference>
<feature type="region of interest" description="Disordered" evidence="9">
    <location>
        <begin position="824"/>
        <end position="911"/>
    </location>
</feature>
<feature type="region of interest" description="Disordered" evidence="9">
    <location>
        <begin position="585"/>
        <end position="611"/>
    </location>
</feature>
<evidence type="ECO:0000313" key="13">
    <source>
        <dbReference type="Proteomes" id="UP000037510"/>
    </source>
</evidence>
<keyword evidence="13" id="KW-1185">Reference proteome</keyword>
<evidence type="ECO:0000256" key="9">
    <source>
        <dbReference type="SAM" id="MobiDB-lite"/>
    </source>
</evidence>
<dbReference type="InterPro" id="IPR001965">
    <property type="entry name" value="Znf_PHD"/>
</dbReference>
<comment type="subcellular location">
    <subcellularLocation>
        <location evidence="1">Nucleus</location>
    </subcellularLocation>
</comment>
<dbReference type="Proteomes" id="UP000037510">
    <property type="component" value="Unassembled WGS sequence"/>
</dbReference>